<dbReference type="Pfam" id="PF13806">
    <property type="entry name" value="Rieske_2"/>
    <property type="match status" value="1"/>
</dbReference>
<reference evidence="12 13" key="1">
    <citation type="submission" date="2018-09" db="EMBL/GenBank/DDBJ databases">
        <title>The draft genome of Acinetobacter spp. strains.</title>
        <authorList>
            <person name="Qin J."/>
            <person name="Feng Y."/>
            <person name="Zong Z."/>
        </authorList>
    </citation>
    <scope>NUCLEOTIDE SEQUENCE [LARGE SCALE GENOMIC DNA]</scope>
    <source>
        <strain evidence="12 13">WCHAc060096</strain>
    </source>
</reference>
<dbReference type="GO" id="GO:0051537">
    <property type="term" value="F:2 iron, 2 sulfur cluster binding"/>
    <property type="evidence" value="ECO:0007669"/>
    <property type="project" value="UniProtKB-KW"/>
</dbReference>
<dbReference type="Pfam" id="PF07992">
    <property type="entry name" value="Pyr_redox_2"/>
    <property type="match status" value="1"/>
</dbReference>
<dbReference type="InterPro" id="IPR036922">
    <property type="entry name" value="Rieske_2Fe-2S_sf"/>
</dbReference>
<accession>A0A3A8EMJ8</accession>
<evidence type="ECO:0000256" key="6">
    <source>
        <dbReference type="ARBA" id="ARBA00022827"/>
    </source>
</evidence>
<proteinExistence type="inferred from homology"/>
<dbReference type="PANTHER" id="PTHR43429">
    <property type="entry name" value="PYRIDINE NUCLEOTIDE-DISULFIDE OXIDOREDUCTASE DOMAIN-CONTAINING"/>
    <property type="match status" value="1"/>
</dbReference>
<keyword evidence="8" id="KW-0408">Iron</keyword>
<gene>
    <name evidence="12" type="primary">nirD</name>
    <name evidence="12" type="ORF">D7V21_03460</name>
</gene>
<evidence type="ECO:0000256" key="4">
    <source>
        <dbReference type="ARBA" id="ARBA00022714"/>
    </source>
</evidence>
<evidence type="ECO:0000256" key="2">
    <source>
        <dbReference type="ARBA" id="ARBA00006442"/>
    </source>
</evidence>
<keyword evidence="6" id="KW-0274">FAD</keyword>
<keyword evidence="4" id="KW-0001">2Fe-2S</keyword>
<dbReference type="PRINTS" id="PR00411">
    <property type="entry name" value="PNDRDTASEI"/>
</dbReference>
<keyword evidence="5" id="KW-0479">Metal-binding</keyword>
<dbReference type="GO" id="GO:0046872">
    <property type="term" value="F:metal ion binding"/>
    <property type="evidence" value="ECO:0007669"/>
    <property type="project" value="UniProtKB-KW"/>
</dbReference>
<dbReference type="PROSITE" id="PS51296">
    <property type="entry name" value="RIESKE"/>
    <property type="match status" value="1"/>
</dbReference>
<dbReference type="EMBL" id="RAXU01000003">
    <property type="protein sequence ID" value="RKG35369.1"/>
    <property type="molecule type" value="Genomic_DNA"/>
</dbReference>
<evidence type="ECO:0000313" key="13">
    <source>
        <dbReference type="Proteomes" id="UP000269001"/>
    </source>
</evidence>
<comment type="similarity">
    <text evidence="2">Belongs to the FAD-dependent oxidoreductase family.</text>
</comment>
<dbReference type="SUPFAM" id="SSF51905">
    <property type="entry name" value="FAD/NAD(P)-binding domain"/>
    <property type="match status" value="1"/>
</dbReference>
<dbReference type="Gene3D" id="3.30.390.30">
    <property type="match status" value="1"/>
</dbReference>
<dbReference type="PRINTS" id="PR00368">
    <property type="entry name" value="FADPNR"/>
</dbReference>
<dbReference type="Pfam" id="PF18267">
    <property type="entry name" value="Rubredoxin_C"/>
    <property type="match status" value="1"/>
</dbReference>
<evidence type="ECO:0000256" key="8">
    <source>
        <dbReference type="ARBA" id="ARBA00023004"/>
    </source>
</evidence>
<dbReference type="GO" id="GO:0008942">
    <property type="term" value="F:nitrite reductase [NAD(P)H] activity"/>
    <property type="evidence" value="ECO:0007669"/>
    <property type="project" value="InterPro"/>
</dbReference>
<dbReference type="PANTHER" id="PTHR43429:SF3">
    <property type="entry name" value="NITRITE REDUCTASE [NAD(P)H]"/>
    <property type="match status" value="1"/>
</dbReference>
<organism evidence="12 13">
    <name type="scientific">Acinetobacter guerrae</name>
    <dbReference type="NCBI Taxonomy" id="1843371"/>
    <lineage>
        <taxon>Bacteria</taxon>
        <taxon>Pseudomonadati</taxon>
        <taxon>Pseudomonadota</taxon>
        <taxon>Gammaproteobacteria</taxon>
        <taxon>Moraxellales</taxon>
        <taxon>Moraxellaceae</taxon>
        <taxon>Acinetobacter</taxon>
    </lineage>
</organism>
<dbReference type="AlphaFoldDB" id="A0A3A8EMJ8"/>
<evidence type="ECO:0000256" key="3">
    <source>
        <dbReference type="ARBA" id="ARBA00022630"/>
    </source>
</evidence>
<evidence type="ECO:0000256" key="9">
    <source>
        <dbReference type="ARBA" id="ARBA00023014"/>
    </source>
</evidence>
<dbReference type="InterPro" id="IPR050260">
    <property type="entry name" value="FAD-bd_OxRdtase"/>
</dbReference>
<dbReference type="NCBIfam" id="TIGR02378">
    <property type="entry name" value="nirD_assim_sml"/>
    <property type="match status" value="1"/>
</dbReference>
<evidence type="ECO:0000256" key="7">
    <source>
        <dbReference type="ARBA" id="ARBA00023002"/>
    </source>
</evidence>
<evidence type="ECO:0000259" key="11">
    <source>
        <dbReference type="PROSITE" id="PS51296"/>
    </source>
</evidence>
<dbReference type="Gene3D" id="3.50.50.60">
    <property type="entry name" value="FAD/NAD(P)-binding domain"/>
    <property type="match status" value="2"/>
</dbReference>
<evidence type="ECO:0000256" key="10">
    <source>
        <dbReference type="ARBA" id="ARBA00023063"/>
    </source>
</evidence>
<evidence type="ECO:0000256" key="1">
    <source>
        <dbReference type="ARBA" id="ARBA00001974"/>
    </source>
</evidence>
<dbReference type="PROSITE" id="PS51300">
    <property type="entry name" value="NIRD"/>
    <property type="match status" value="1"/>
</dbReference>
<keyword evidence="10" id="KW-0534">Nitrate assimilation</keyword>
<dbReference type="SUPFAM" id="SSF50022">
    <property type="entry name" value="ISP domain"/>
    <property type="match status" value="1"/>
</dbReference>
<dbReference type="RefSeq" id="WP_120369142.1">
    <property type="nucleotide sequence ID" value="NZ_RAXU01000003.1"/>
</dbReference>
<dbReference type="CDD" id="cd03529">
    <property type="entry name" value="Rieske_NirD"/>
    <property type="match status" value="1"/>
</dbReference>
<evidence type="ECO:0000313" key="12">
    <source>
        <dbReference type="EMBL" id="RKG35369.1"/>
    </source>
</evidence>
<sequence length="544" mass="60598">MTSLKEINMLPEQVWIDVCDLDDITPNTGVGALIEGQSVALFRVGYEKRIYALSNKDPFSQANVMCRGIIGDLQGERVIASPIYKQHFSLATGRCLEDKDQKLLVFPTKIENGRVWVGTVPQKTYITNNGTSQEKLKLVLIGNGLAGMRCLEDLLDMAPDRYEVTVIGEEPWGNYNRIMLSPVLSGEKTIDDIMLHPHSWYSDKGIKFIAQDPAVKIDRTRKVVHTQKGERIDYDRLIIATGSKPFIPPVQGSDLNGVISFRDIYDVNTMIKYCETKKNAVVIGGGLLGLEAAYGLKQRGMNVTVLHLTDRIMDRQLDTRASAMLRHSIEQKGIKIITEAHTEALIGKDTHVTQVRLKDGTVLEADLVIFAVGIRPNIALAQSAGLRCNRGILVNDTMQTFDPSIYAVGECIEHRNQTFGLVEPLWGQAFICATHLAEHGSLTFKSPTVPTQLKVSGVDVFSAGRIDVENSEPKEDYEDIVLNDEKRQIYKRIIIQKDKVIGAVLFGDTEDGMWYAELIADQTPISTFRNKLLFGKDFAMKKAG</sequence>
<keyword evidence="7" id="KW-0560">Oxidoreductase</keyword>
<dbReference type="InterPro" id="IPR041575">
    <property type="entry name" value="Rubredoxin_C"/>
</dbReference>
<dbReference type="InterPro" id="IPR017941">
    <property type="entry name" value="Rieske_2Fe-2S"/>
</dbReference>
<protein>
    <submittedName>
        <fullName evidence="12">Nitrite reductase (NAD(P)H) small subunit</fullName>
    </submittedName>
</protein>
<dbReference type="GO" id="GO:0042128">
    <property type="term" value="P:nitrate assimilation"/>
    <property type="evidence" value="ECO:0007669"/>
    <property type="project" value="UniProtKB-KW"/>
</dbReference>
<dbReference type="Proteomes" id="UP000269001">
    <property type="component" value="Unassembled WGS sequence"/>
</dbReference>
<evidence type="ECO:0000256" key="5">
    <source>
        <dbReference type="ARBA" id="ARBA00022723"/>
    </source>
</evidence>
<comment type="cofactor">
    <cofactor evidence="1">
        <name>FAD</name>
        <dbReference type="ChEBI" id="CHEBI:57692"/>
    </cofactor>
</comment>
<dbReference type="FunFam" id="3.50.50.60:FF:000033">
    <property type="entry name" value="Nitrite reductase [NAD(P)H], large subunit"/>
    <property type="match status" value="1"/>
</dbReference>
<comment type="caution">
    <text evidence="12">The sequence shown here is derived from an EMBL/GenBank/DDBJ whole genome shotgun (WGS) entry which is preliminary data.</text>
</comment>
<dbReference type="InterPro" id="IPR012748">
    <property type="entry name" value="Rieske-like_NirD"/>
</dbReference>
<keyword evidence="3" id="KW-0285">Flavoprotein</keyword>
<dbReference type="InterPro" id="IPR023753">
    <property type="entry name" value="FAD/NAD-binding_dom"/>
</dbReference>
<name>A0A3A8EMJ8_9GAMM</name>
<keyword evidence="9" id="KW-0411">Iron-sulfur</keyword>
<dbReference type="InterPro" id="IPR036188">
    <property type="entry name" value="FAD/NAD-bd_sf"/>
</dbReference>
<keyword evidence="13" id="KW-1185">Reference proteome</keyword>
<dbReference type="Gene3D" id="2.102.10.10">
    <property type="entry name" value="Rieske [2Fe-2S] iron-sulphur domain"/>
    <property type="match status" value="1"/>
</dbReference>
<dbReference type="InterPro" id="IPR016156">
    <property type="entry name" value="FAD/NAD-linked_Rdtase_dimer_sf"/>
</dbReference>
<feature type="domain" description="Rieske" evidence="11">
    <location>
        <begin position="16"/>
        <end position="117"/>
    </location>
</feature>